<dbReference type="NCBIfam" id="TIGR02467">
    <property type="entry name" value="CbiE"/>
    <property type="match status" value="1"/>
</dbReference>
<dbReference type="InterPro" id="IPR035996">
    <property type="entry name" value="4pyrrol_Methylase_sf"/>
</dbReference>
<reference evidence="7 8" key="1">
    <citation type="submission" date="2019-09" db="EMBL/GenBank/DDBJ databases">
        <title>Mumia zhuanghuii sp. nov. isolated from the intestinal contents of plateau pika (Ochotona curzoniae) in the Qinghai-Tibet plateau of China.</title>
        <authorList>
            <person name="Tian Z."/>
        </authorList>
    </citation>
    <scope>NUCLEOTIDE SEQUENCE [LARGE SCALE GENOMIC DNA]</scope>
    <source>
        <strain evidence="8">350</strain>
    </source>
</reference>
<dbReference type="InterPro" id="IPR012818">
    <property type="entry name" value="CbiE"/>
</dbReference>
<keyword evidence="5" id="KW-0949">S-adenosyl-L-methionine</keyword>
<accession>A0A5Q6S2P2</accession>
<dbReference type="GO" id="GO:0009236">
    <property type="term" value="P:cobalamin biosynthetic process"/>
    <property type="evidence" value="ECO:0007669"/>
    <property type="project" value="UniProtKB-UniPathway"/>
</dbReference>
<name>A0A5Q6S2P2_9ACTN</name>
<dbReference type="InterPro" id="IPR000878">
    <property type="entry name" value="4pyrrol_Mease"/>
</dbReference>
<dbReference type="InterPro" id="IPR014777">
    <property type="entry name" value="4pyrrole_Mease_sub1"/>
</dbReference>
<dbReference type="InterPro" id="IPR006365">
    <property type="entry name" value="Cbl_synth_CobL"/>
</dbReference>
<keyword evidence="2" id="KW-0169">Cobalamin biosynthesis</keyword>
<feature type="domain" description="Tetrapyrrole methylase" evidence="6">
    <location>
        <begin position="41"/>
        <end position="212"/>
    </location>
</feature>
<evidence type="ECO:0000256" key="2">
    <source>
        <dbReference type="ARBA" id="ARBA00022573"/>
    </source>
</evidence>
<dbReference type="GO" id="GO:0032259">
    <property type="term" value="P:methylation"/>
    <property type="evidence" value="ECO:0007669"/>
    <property type="project" value="UniProtKB-KW"/>
</dbReference>
<comment type="pathway">
    <text evidence="1">Cofactor biosynthesis; adenosylcobalamin biosynthesis.</text>
</comment>
<comment type="caution">
    <text evidence="7">The sequence shown here is derived from an EMBL/GenBank/DDBJ whole genome shotgun (WGS) entry which is preliminary data.</text>
</comment>
<dbReference type="EMBL" id="VDFQ02000001">
    <property type="protein sequence ID" value="KAA1424479.1"/>
    <property type="molecule type" value="Genomic_DNA"/>
</dbReference>
<evidence type="ECO:0000256" key="1">
    <source>
        <dbReference type="ARBA" id="ARBA00004953"/>
    </source>
</evidence>
<evidence type="ECO:0000313" key="7">
    <source>
        <dbReference type="EMBL" id="KAA1424479.1"/>
    </source>
</evidence>
<dbReference type="SUPFAM" id="SSF53790">
    <property type="entry name" value="Tetrapyrrole methylase"/>
    <property type="match status" value="1"/>
</dbReference>
<dbReference type="CDD" id="cd11644">
    <property type="entry name" value="Precorrin-6Y-MT"/>
    <property type="match status" value="1"/>
</dbReference>
<dbReference type="PANTHER" id="PTHR43182">
    <property type="entry name" value="COBALT-PRECORRIN-6B C(15)-METHYLTRANSFERASE (DECARBOXYLATING)"/>
    <property type="match status" value="1"/>
</dbReference>
<keyword evidence="3 7" id="KW-0489">Methyltransferase</keyword>
<dbReference type="InterPro" id="IPR029063">
    <property type="entry name" value="SAM-dependent_MTases_sf"/>
</dbReference>
<dbReference type="InterPro" id="IPR050714">
    <property type="entry name" value="Cobalamin_biosynth_MTase"/>
</dbReference>
<dbReference type="OrthoDB" id="9787825at2"/>
<sequence length="440" mass="46720">MVGTRRRRPAKPPHRGHGVHHIRIGLGSWPPTRITSAPMQRITVVGIGADGWDGLAMDSRRLVREAEVVMGGKRHLDSVPWSWWQVRVEWPTDVAEALPPLLEEYEGKRIVVLSSGDPFVAGIASLLVRLVDPDDVDVIPTVSSESLARARMRWSFEETALVALGGHDVRRLLPHLAPGRKLVVLSADGGTPSSVAALLTAQGYGESVMTVFGDLGGLAESRTESTADAWRERVSPDLNVICLRCVADASRRSATSCVPGLSDASFGDALTVVPRDVRTTALARLAPAAGDLLWGLGPGAGSVAIEWQRAAPLASAVVVAPTAVDVARTRESAIDLGVRELRIVGGTLPEALETLAAPDAIFLGSHAADAAVVEAAWSALRPGGRLVVHAATLDDEAALIDRFRKQGGELVRIGVDTVTTSGDHVAWESARPIVQWSAVR</sequence>
<dbReference type="Gene3D" id="3.40.1010.10">
    <property type="entry name" value="Cobalt-precorrin-4 Transmethylase, Domain 1"/>
    <property type="match status" value="1"/>
</dbReference>
<dbReference type="AlphaFoldDB" id="A0A5Q6S2P2"/>
<dbReference type="Proteomes" id="UP000307768">
    <property type="component" value="Unassembled WGS sequence"/>
</dbReference>
<dbReference type="Pfam" id="PF00590">
    <property type="entry name" value="TP_methylase"/>
    <property type="match status" value="1"/>
</dbReference>
<protein>
    <submittedName>
        <fullName evidence="7">Precorrin-6y C5,15-methyltransferase (Decarboxylating) subunit CbiE</fullName>
    </submittedName>
</protein>
<dbReference type="Gene3D" id="3.40.50.150">
    <property type="entry name" value="Vaccinia Virus protein VP39"/>
    <property type="match status" value="1"/>
</dbReference>
<keyword evidence="4 7" id="KW-0808">Transferase</keyword>
<evidence type="ECO:0000256" key="3">
    <source>
        <dbReference type="ARBA" id="ARBA00022603"/>
    </source>
</evidence>
<evidence type="ECO:0000259" key="6">
    <source>
        <dbReference type="Pfam" id="PF00590"/>
    </source>
</evidence>
<dbReference type="UniPathway" id="UPA00148"/>
<dbReference type="PANTHER" id="PTHR43182:SF1">
    <property type="entry name" value="COBALT-PRECORRIN-7 C(5)-METHYLTRANSFERASE"/>
    <property type="match status" value="1"/>
</dbReference>
<evidence type="ECO:0000256" key="4">
    <source>
        <dbReference type="ARBA" id="ARBA00022679"/>
    </source>
</evidence>
<organism evidence="7 8">
    <name type="scientific">Mumia zhuanghuii</name>
    <dbReference type="NCBI Taxonomy" id="2585211"/>
    <lineage>
        <taxon>Bacteria</taxon>
        <taxon>Bacillati</taxon>
        <taxon>Actinomycetota</taxon>
        <taxon>Actinomycetes</taxon>
        <taxon>Propionibacteriales</taxon>
        <taxon>Nocardioidaceae</taxon>
        <taxon>Mumia</taxon>
    </lineage>
</organism>
<evidence type="ECO:0000256" key="5">
    <source>
        <dbReference type="ARBA" id="ARBA00022691"/>
    </source>
</evidence>
<proteinExistence type="predicted"/>
<dbReference type="SUPFAM" id="SSF53335">
    <property type="entry name" value="S-adenosyl-L-methionine-dependent methyltransferases"/>
    <property type="match status" value="1"/>
</dbReference>
<evidence type="ECO:0000313" key="8">
    <source>
        <dbReference type="Proteomes" id="UP000307768"/>
    </source>
</evidence>
<dbReference type="PIRSF" id="PIRSF036428">
    <property type="entry name" value="CobL"/>
    <property type="match status" value="1"/>
</dbReference>
<gene>
    <name evidence="7" type="primary">cbiE</name>
    <name evidence="7" type="ORF">FE697_000650</name>
</gene>
<dbReference type="GO" id="GO:0008276">
    <property type="term" value="F:protein methyltransferase activity"/>
    <property type="evidence" value="ECO:0007669"/>
    <property type="project" value="InterPro"/>
</dbReference>